<keyword evidence="2" id="KW-1185">Reference proteome</keyword>
<name>A0A840EXN0_9FLAO</name>
<dbReference type="EMBL" id="JACIFO010000004">
    <property type="protein sequence ID" value="MBB4118814.1"/>
    <property type="molecule type" value="Genomic_DNA"/>
</dbReference>
<sequence length="130" mass="14549">MKIEGPNTSVNKSQEELFNFLTEVANYEKIMPENTQKFEILSDNKFLFQLKGMPEIGLKIQEQKPNDTVVLGSISDKFAFSLTGNITATTEATSDIQLVFAGEFNSMMAMMIKSPLKKFVNTLSENLGKL</sequence>
<evidence type="ECO:0000313" key="2">
    <source>
        <dbReference type="Proteomes" id="UP000553034"/>
    </source>
</evidence>
<dbReference type="Proteomes" id="UP000553034">
    <property type="component" value="Unassembled WGS sequence"/>
</dbReference>
<dbReference type="RefSeq" id="WP_183477179.1">
    <property type="nucleotide sequence ID" value="NZ_JACIFO010000004.1"/>
</dbReference>
<dbReference type="SUPFAM" id="SSF55961">
    <property type="entry name" value="Bet v1-like"/>
    <property type="match status" value="1"/>
</dbReference>
<reference evidence="1 2" key="1">
    <citation type="submission" date="2020-08" db="EMBL/GenBank/DDBJ databases">
        <title>Genomic Encyclopedia of Type Strains, Phase IV (KMG-IV): sequencing the most valuable type-strain genomes for metagenomic binning, comparative biology and taxonomic classification.</title>
        <authorList>
            <person name="Goeker M."/>
        </authorList>
    </citation>
    <scope>NUCLEOTIDE SEQUENCE [LARGE SCALE GENOMIC DNA]</scope>
    <source>
        <strain evidence="1 2">DSM 29568</strain>
    </source>
</reference>
<accession>A0A840EXN0</accession>
<evidence type="ECO:0008006" key="3">
    <source>
        <dbReference type="Google" id="ProtNLM"/>
    </source>
</evidence>
<organism evidence="1 2">
    <name type="scientific">Mesonia hippocampi</name>
    <dbReference type="NCBI Taxonomy" id="1628250"/>
    <lineage>
        <taxon>Bacteria</taxon>
        <taxon>Pseudomonadati</taxon>
        <taxon>Bacteroidota</taxon>
        <taxon>Flavobacteriia</taxon>
        <taxon>Flavobacteriales</taxon>
        <taxon>Flavobacteriaceae</taxon>
        <taxon>Mesonia</taxon>
    </lineage>
</organism>
<protein>
    <recommendedName>
        <fullName evidence="3">Orotate phosphoribosyltransferase</fullName>
    </recommendedName>
</protein>
<proteinExistence type="predicted"/>
<comment type="caution">
    <text evidence="1">The sequence shown here is derived from an EMBL/GenBank/DDBJ whole genome shotgun (WGS) entry which is preliminary data.</text>
</comment>
<gene>
    <name evidence="1" type="ORF">GGR32_001105</name>
</gene>
<evidence type="ECO:0000313" key="1">
    <source>
        <dbReference type="EMBL" id="MBB4118814.1"/>
    </source>
</evidence>
<dbReference type="AlphaFoldDB" id="A0A840EXN0"/>